<dbReference type="Proteomes" id="UP000019478">
    <property type="component" value="Unassembled WGS sequence"/>
</dbReference>
<dbReference type="STRING" id="1182542.W9XRZ5"/>
<dbReference type="CDD" id="cd12148">
    <property type="entry name" value="fungal_TF_MHR"/>
    <property type="match status" value="1"/>
</dbReference>
<evidence type="ECO:0000313" key="2">
    <source>
        <dbReference type="Proteomes" id="UP000019478"/>
    </source>
</evidence>
<dbReference type="EMBL" id="AMGY01000005">
    <property type="protein sequence ID" value="EXJ82983.1"/>
    <property type="molecule type" value="Genomic_DNA"/>
</dbReference>
<name>W9XRZ5_9EURO</name>
<dbReference type="HOGENOM" id="CLU_1378164_0_0_1"/>
<reference evidence="1 2" key="1">
    <citation type="submission" date="2013-03" db="EMBL/GenBank/DDBJ databases">
        <title>The Genome Sequence of Capronia epimyces CBS 606.96.</title>
        <authorList>
            <consortium name="The Broad Institute Genomics Platform"/>
            <person name="Cuomo C."/>
            <person name="de Hoog S."/>
            <person name="Gorbushina A."/>
            <person name="Walker B."/>
            <person name="Young S.K."/>
            <person name="Zeng Q."/>
            <person name="Gargeya S."/>
            <person name="Fitzgerald M."/>
            <person name="Haas B."/>
            <person name="Abouelleil A."/>
            <person name="Allen A.W."/>
            <person name="Alvarado L."/>
            <person name="Arachchi H.M."/>
            <person name="Berlin A.M."/>
            <person name="Chapman S.B."/>
            <person name="Gainer-Dewar J."/>
            <person name="Goldberg J."/>
            <person name="Griggs A."/>
            <person name="Gujja S."/>
            <person name="Hansen M."/>
            <person name="Howarth C."/>
            <person name="Imamovic A."/>
            <person name="Ireland A."/>
            <person name="Larimer J."/>
            <person name="McCowan C."/>
            <person name="Murphy C."/>
            <person name="Pearson M."/>
            <person name="Poon T.W."/>
            <person name="Priest M."/>
            <person name="Roberts A."/>
            <person name="Saif S."/>
            <person name="Shea T."/>
            <person name="Sisk P."/>
            <person name="Sykes S."/>
            <person name="Wortman J."/>
            <person name="Nusbaum C."/>
            <person name="Birren B."/>
        </authorList>
    </citation>
    <scope>NUCLEOTIDE SEQUENCE [LARGE SCALE GENOMIC DNA]</scope>
    <source>
        <strain evidence="1 2">CBS 606.96</strain>
    </source>
</reference>
<dbReference type="GeneID" id="19170906"/>
<proteinExistence type="predicted"/>
<evidence type="ECO:0000313" key="1">
    <source>
        <dbReference type="EMBL" id="EXJ82983.1"/>
    </source>
</evidence>
<dbReference type="OrthoDB" id="1747771at2759"/>
<comment type="caution">
    <text evidence="1">The sequence shown here is derived from an EMBL/GenBank/DDBJ whole genome shotgun (WGS) entry which is preliminary data.</text>
</comment>
<sequence>MPLTEIVRDADNRFADIIDGLPPHLQPDEVKTDETRARDALYPWIPWQQVNLTLVLLNFRLAINRCLQHEWLADPTNLSGPRAICLSSAKGIIWISQHWAAPIARRRQWAMSVQIYAAGAFLAVESKEDYAEEIDFCISYLDKVQANSAVAGKAARILREFMASNVSEGGTGTTV</sequence>
<dbReference type="eggNOG" id="ENOG502S128">
    <property type="taxonomic scope" value="Eukaryota"/>
</dbReference>
<accession>W9XRZ5</accession>
<dbReference type="AlphaFoldDB" id="W9XRZ5"/>
<organism evidence="1 2">
    <name type="scientific">Capronia epimyces CBS 606.96</name>
    <dbReference type="NCBI Taxonomy" id="1182542"/>
    <lineage>
        <taxon>Eukaryota</taxon>
        <taxon>Fungi</taxon>
        <taxon>Dikarya</taxon>
        <taxon>Ascomycota</taxon>
        <taxon>Pezizomycotina</taxon>
        <taxon>Eurotiomycetes</taxon>
        <taxon>Chaetothyriomycetidae</taxon>
        <taxon>Chaetothyriales</taxon>
        <taxon>Herpotrichiellaceae</taxon>
        <taxon>Capronia</taxon>
    </lineage>
</organism>
<keyword evidence="2" id="KW-1185">Reference proteome</keyword>
<protein>
    <submittedName>
        <fullName evidence="1">Uncharacterized protein</fullName>
    </submittedName>
</protein>
<dbReference type="RefSeq" id="XP_007735106.1">
    <property type="nucleotide sequence ID" value="XM_007736916.1"/>
</dbReference>
<gene>
    <name evidence="1" type="ORF">A1O3_06800</name>
</gene>